<gene>
    <name evidence="2" type="ordered locus">Calkro_0361</name>
</gene>
<proteinExistence type="predicted"/>
<reference key="1">
    <citation type="submission" date="2010-11" db="EMBL/GenBank/DDBJ databases">
        <title>Complete sequence of Caldicellulosiruptor kronotskyensis 2002.</title>
        <authorList>
            <consortium name="US DOE Joint Genome Institute"/>
            <person name="Lucas S."/>
            <person name="Copeland A."/>
            <person name="Lapidus A."/>
            <person name="Cheng J.-F."/>
            <person name="Bruce D."/>
            <person name="Goodwin L."/>
            <person name="Pitluck S."/>
            <person name="Davenport K."/>
            <person name="Detter J.C."/>
            <person name="Han C."/>
            <person name="Tapia R."/>
            <person name="Land M."/>
            <person name="Hauser L."/>
            <person name="Jeffries C."/>
            <person name="Kyrpides N."/>
            <person name="Ivanova N."/>
            <person name="Mikhailova N."/>
            <person name="Blumer-Schuette S.E."/>
            <person name="Kelly R.M."/>
            <person name="Woyke T."/>
        </authorList>
    </citation>
    <scope>NUCLEOTIDE SEQUENCE</scope>
    <source>
        <strain>2002</strain>
    </source>
</reference>
<dbReference type="Proteomes" id="UP000006835">
    <property type="component" value="Chromosome"/>
</dbReference>
<name>E4SDX7_CALK2</name>
<feature type="compositionally biased region" description="Basic and acidic residues" evidence="1">
    <location>
        <begin position="137"/>
        <end position="154"/>
    </location>
</feature>
<keyword evidence="3" id="KW-1185">Reference proteome</keyword>
<dbReference type="AlphaFoldDB" id="E4SDX7"/>
<protein>
    <submittedName>
        <fullName evidence="2">Uncharacterized protein</fullName>
    </submittedName>
</protein>
<dbReference type="OrthoDB" id="1716819at2"/>
<reference evidence="2 3" key="2">
    <citation type="journal article" date="2011" name="J. Bacteriol.">
        <title>Complete genome sequences for the anaerobic, extremely thermophilic plant biomass-degrading bacteria Caldicellulosiruptor hydrothermalis, Caldicellulosiruptor kristjanssonii, Caldicellulosiruptor kronotskyensis, Caldicellulosiruptor owensenis, and Caldicellulosiruptor lactoaceticus.</title>
        <authorList>
            <person name="Blumer-Schuette S.E."/>
            <person name="Ozdemir I."/>
            <person name="Mistry D."/>
            <person name="Lucas S."/>
            <person name="Lapidus A."/>
            <person name="Cheng J.F."/>
            <person name="Goodwin L.A."/>
            <person name="Pitluck S."/>
            <person name="Land M.L."/>
            <person name="Hauser L.J."/>
            <person name="Woyke T."/>
            <person name="Mikhailova N."/>
            <person name="Pati A."/>
            <person name="Kyrpides N.C."/>
            <person name="Ivanova N."/>
            <person name="Detter J.C."/>
            <person name="Walston-Davenport K."/>
            <person name="Han S."/>
            <person name="Adams M.W."/>
            <person name="Kelly R.M."/>
        </authorList>
    </citation>
    <scope>NUCLEOTIDE SEQUENCE [LARGE SCALE GENOMIC DNA]</scope>
    <source>
        <strain evidence="3">DSM 18902 / VKM B-2412 / 2002</strain>
    </source>
</reference>
<evidence type="ECO:0000313" key="2">
    <source>
        <dbReference type="EMBL" id="ADQ45264.1"/>
    </source>
</evidence>
<dbReference type="HOGENOM" id="CLU_1254027_0_0_9"/>
<accession>E4SDX7</accession>
<feature type="compositionally biased region" description="Polar residues" evidence="1">
    <location>
        <begin position="89"/>
        <end position="113"/>
    </location>
</feature>
<dbReference type="RefSeq" id="WP_013429421.1">
    <property type="nucleotide sequence ID" value="NC_014720.1"/>
</dbReference>
<dbReference type="EMBL" id="CP002330">
    <property type="protein sequence ID" value="ADQ45264.1"/>
    <property type="molecule type" value="Genomic_DNA"/>
</dbReference>
<feature type="compositionally biased region" description="Low complexity" evidence="1">
    <location>
        <begin position="121"/>
        <end position="135"/>
    </location>
</feature>
<evidence type="ECO:0000313" key="3">
    <source>
        <dbReference type="Proteomes" id="UP000006835"/>
    </source>
</evidence>
<dbReference type="PATRIC" id="fig|632348.3.peg.390"/>
<dbReference type="KEGG" id="ckn:Calkro_0361"/>
<sequence length="220" mass="24503">MKRKRKVLLILAISLILMAVLFAIAIEKALNSVLPPEMVKELLNDKSLNKELSSLINDENIAKDVQSIVYEQNQVKKDLEQAKGGSEPANASNAPTKNTSTGNNELKGKTNNQDSKKQELSNNSSTNNSSQSSLNKDTPKNEEQTSSSPKHDKLNISTSDQLEAAKIVLSVMSMAEIKELVSLYKSGKKNEAIQRGVMILKQRLSPEQKKRLKELYFKYK</sequence>
<organism evidence="2 3">
    <name type="scientific">Caldicellulosiruptor kronotskyensis (strain DSM 18902 / VKM B-2412 / 2002)</name>
    <dbReference type="NCBI Taxonomy" id="632348"/>
    <lineage>
        <taxon>Bacteria</taxon>
        <taxon>Bacillati</taxon>
        <taxon>Bacillota</taxon>
        <taxon>Bacillota incertae sedis</taxon>
        <taxon>Caldicellulosiruptorales</taxon>
        <taxon>Caldicellulosiruptoraceae</taxon>
        <taxon>Caldicellulosiruptor</taxon>
    </lineage>
</organism>
<feature type="region of interest" description="Disordered" evidence="1">
    <location>
        <begin position="79"/>
        <end position="157"/>
    </location>
</feature>
<evidence type="ECO:0000256" key="1">
    <source>
        <dbReference type="SAM" id="MobiDB-lite"/>
    </source>
</evidence>